<dbReference type="OMA" id="CHIAPEC"/>
<accession>A0A7M7PIM4</accession>
<dbReference type="GO" id="GO:0005524">
    <property type="term" value="F:ATP binding"/>
    <property type="evidence" value="ECO:0007669"/>
    <property type="project" value="InterPro"/>
</dbReference>
<dbReference type="EnsemblMetazoa" id="XM_030995887">
    <property type="protein sequence ID" value="XP_030851747"/>
    <property type="gene ID" value="LOC115928564"/>
</dbReference>
<dbReference type="GO" id="GO:0004672">
    <property type="term" value="F:protein kinase activity"/>
    <property type="evidence" value="ECO:0007669"/>
    <property type="project" value="InterPro"/>
</dbReference>
<name>A0A7M7PIM4_STRPU</name>
<evidence type="ECO:0000313" key="3">
    <source>
        <dbReference type="Proteomes" id="UP000007110"/>
    </source>
</evidence>
<dbReference type="OrthoDB" id="5963061at2759"/>
<dbReference type="Gene3D" id="1.10.510.10">
    <property type="entry name" value="Transferase(Phosphotransferase) domain 1"/>
    <property type="match status" value="1"/>
</dbReference>
<protein>
    <recommendedName>
        <fullName evidence="1">Protein kinase domain-containing protein</fullName>
    </recommendedName>
</protein>
<proteinExistence type="predicted"/>
<dbReference type="PANTHER" id="PTHR48011:SF4">
    <property type="entry name" value="MITOGEN-ACTIVATED PROTEIN KINASE KINASE KINASE 19"/>
    <property type="match status" value="1"/>
</dbReference>
<dbReference type="InterPro" id="IPR011009">
    <property type="entry name" value="Kinase-like_dom_sf"/>
</dbReference>
<dbReference type="Proteomes" id="UP000007110">
    <property type="component" value="Unassembled WGS sequence"/>
</dbReference>
<dbReference type="InterPro" id="IPR000719">
    <property type="entry name" value="Prot_kinase_dom"/>
</dbReference>
<dbReference type="SMART" id="SM00220">
    <property type="entry name" value="S_TKc"/>
    <property type="match status" value="1"/>
</dbReference>
<dbReference type="AlphaFoldDB" id="A0A7M7PIM4"/>
<dbReference type="SUPFAM" id="SSF56112">
    <property type="entry name" value="Protein kinase-like (PK-like)"/>
    <property type="match status" value="1"/>
</dbReference>
<dbReference type="Pfam" id="PF00069">
    <property type="entry name" value="Pkinase"/>
    <property type="match status" value="1"/>
</dbReference>
<dbReference type="GeneID" id="115928564"/>
<dbReference type="RefSeq" id="XP_030851747.1">
    <property type="nucleotide sequence ID" value="XM_030995887.1"/>
</dbReference>
<organism evidence="2 3">
    <name type="scientific">Strongylocentrotus purpuratus</name>
    <name type="common">Purple sea urchin</name>
    <dbReference type="NCBI Taxonomy" id="7668"/>
    <lineage>
        <taxon>Eukaryota</taxon>
        <taxon>Metazoa</taxon>
        <taxon>Echinodermata</taxon>
        <taxon>Eleutherozoa</taxon>
        <taxon>Echinozoa</taxon>
        <taxon>Echinoidea</taxon>
        <taxon>Euechinoidea</taxon>
        <taxon>Echinacea</taxon>
        <taxon>Camarodonta</taxon>
        <taxon>Echinidea</taxon>
        <taxon>Strongylocentrotidae</taxon>
        <taxon>Strongylocentrotus</taxon>
    </lineage>
</organism>
<evidence type="ECO:0000313" key="2">
    <source>
        <dbReference type="EnsemblMetazoa" id="XP_030851747"/>
    </source>
</evidence>
<dbReference type="PROSITE" id="PS50011">
    <property type="entry name" value="PROTEIN_KINASE_DOM"/>
    <property type="match status" value="1"/>
</dbReference>
<sequence length="238" mass="26523">MSDLIPWAETRCSIELGRGVAGTVFLFRHAVSKIPVAAKLVEYPGECFRNEVRIHQAISGLPWFPTFYGSFDIADDQTVLAMEFVGNKSEDQGLKALHSNGFLCNDLKEDNVLVVEESGLWQTKIINLGWASEIATPFVMPLDEEQIDFYRSCRGCCHIAPECVLDARPCSTSSDVYSLGRLLASIGRAMRYDDFEFSSTQIYLADEEQRPTVQEIIDQLYKMRLAAEGEDGPGSSSC</sequence>
<keyword evidence="3" id="KW-1185">Reference proteome</keyword>
<dbReference type="KEGG" id="spu:115928564"/>
<reference evidence="2" key="2">
    <citation type="submission" date="2021-01" db="UniProtKB">
        <authorList>
            <consortium name="EnsemblMetazoa"/>
        </authorList>
    </citation>
    <scope>IDENTIFICATION</scope>
</reference>
<dbReference type="InParanoid" id="A0A7M7PIM4"/>
<feature type="domain" description="Protein kinase" evidence="1">
    <location>
        <begin position="10"/>
        <end position="238"/>
    </location>
</feature>
<evidence type="ECO:0000259" key="1">
    <source>
        <dbReference type="PROSITE" id="PS50011"/>
    </source>
</evidence>
<dbReference type="InterPro" id="IPR052751">
    <property type="entry name" value="Plant_MAPKKK"/>
</dbReference>
<reference evidence="3" key="1">
    <citation type="submission" date="2015-02" db="EMBL/GenBank/DDBJ databases">
        <title>Genome sequencing for Strongylocentrotus purpuratus.</title>
        <authorList>
            <person name="Murali S."/>
            <person name="Liu Y."/>
            <person name="Vee V."/>
            <person name="English A."/>
            <person name="Wang M."/>
            <person name="Skinner E."/>
            <person name="Han Y."/>
            <person name="Muzny D.M."/>
            <person name="Worley K.C."/>
            <person name="Gibbs R.A."/>
        </authorList>
    </citation>
    <scope>NUCLEOTIDE SEQUENCE</scope>
</reference>
<dbReference type="PANTHER" id="PTHR48011">
    <property type="entry name" value="CCR4-NOT TRANSCRIPTIONAL COMPLEX SUBUNIT CAF120-RELATED"/>
    <property type="match status" value="1"/>
</dbReference>